<feature type="binding site" evidence="11">
    <location>
        <position position="14"/>
    </location>
    <ligand>
        <name>Mg(2+)</name>
        <dbReference type="ChEBI" id="CHEBI:18420"/>
    </ligand>
</feature>
<dbReference type="UniPathway" id="UPA00053">
    <property type="reaction ID" value="UER00088"/>
</dbReference>
<feature type="binding site" evidence="11">
    <location>
        <position position="146"/>
    </location>
    <ligand>
        <name>ATP</name>
        <dbReference type="ChEBI" id="CHEBI:30616"/>
    </ligand>
</feature>
<evidence type="ECO:0000256" key="10">
    <source>
        <dbReference type="ARBA" id="ARBA00048567"/>
    </source>
</evidence>
<sequence>MSVVLIGPPAAGKSRAGRRLAKVLGASYADTDKVIVARHGAIPDIFAAHGELEFRRLERDVIAEHLETTEVLSLGGGAVMDVETQARLEGHTVVLLTASPAAITERITGNSKRPLITGIESWTQIYEARRETYERLADVSFDTSFRPMVRVVEDIAEWLEQNSKEGPSDVA</sequence>
<keyword evidence="13" id="KW-1185">Reference proteome</keyword>
<proteinExistence type="inferred from homology"/>
<dbReference type="PROSITE" id="PS01128">
    <property type="entry name" value="SHIKIMATE_KINASE"/>
    <property type="match status" value="1"/>
</dbReference>
<feature type="binding site" evidence="11">
    <location>
        <position position="113"/>
    </location>
    <ligand>
        <name>ATP</name>
        <dbReference type="ChEBI" id="CHEBI:30616"/>
    </ligand>
</feature>
<dbReference type="Pfam" id="PF01202">
    <property type="entry name" value="SKI"/>
    <property type="match status" value="1"/>
</dbReference>
<evidence type="ECO:0000256" key="4">
    <source>
        <dbReference type="ARBA" id="ARBA00022605"/>
    </source>
</evidence>
<dbReference type="EMBL" id="WBJX01000002">
    <property type="protein sequence ID" value="KAB1638467.1"/>
    <property type="molecule type" value="Genomic_DNA"/>
</dbReference>
<comment type="subcellular location">
    <subcellularLocation>
        <location evidence="11">Cytoplasm</location>
    </subcellularLocation>
</comment>
<keyword evidence="11" id="KW-0460">Magnesium</keyword>
<dbReference type="GO" id="GO:0009073">
    <property type="term" value="P:aromatic amino acid family biosynthetic process"/>
    <property type="evidence" value="ECO:0007669"/>
    <property type="project" value="UniProtKB-KW"/>
</dbReference>
<feature type="binding site" evidence="11">
    <location>
        <begin position="10"/>
        <end position="15"/>
    </location>
    <ligand>
        <name>ATP</name>
        <dbReference type="ChEBI" id="CHEBI:30616"/>
    </ligand>
</feature>
<dbReference type="Proteomes" id="UP000490386">
    <property type="component" value="Unassembled WGS sequence"/>
</dbReference>
<dbReference type="InterPro" id="IPR027417">
    <property type="entry name" value="P-loop_NTPase"/>
</dbReference>
<comment type="function">
    <text evidence="11">Catalyzes the specific phosphorylation of the 3-hydroxyl group of shikimic acid using ATP as a cosubstrate.</text>
</comment>
<dbReference type="InterPro" id="IPR000623">
    <property type="entry name" value="Shikimate_kinase/TSH1"/>
</dbReference>
<feature type="binding site" evidence="11">
    <location>
        <position position="76"/>
    </location>
    <ligand>
        <name>substrate</name>
    </ligand>
</feature>
<dbReference type="AlphaFoldDB" id="A0A7J5B364"/>
<name>A0A7J5B364_9MICO</name>
<dbReference type="GO" id="GO:0005829">
    <property type="term" value="C:cytosol"/>
    <property type="evidence" value="ECO:0007669"/>
    <property type="project" value="TreeGrafter"/>
</dbReference>
<dbReference type="RefSeq" id="WP_151423505.1">
    <property type="nucleotide sequence ID" value="NZ_CANKVH010000002.1"/>
</dbReference>
<dbReference type="CDD" id="cd00464">
    <property type="entry name" value="SK"/>
    <property type="match status" value="1"/>
</dbReference>
<dbReference type="HAMAP" id="MF_00109">
    <property type="entry name" value="Shikimate_kinase"/>
    <property type="match status" value="1"/>
</dbReference>
<comment type="cofactor">
    <cofactor evidence="11">
        <name>Mg(2+)</name>
        <dbReference type="ChEBI" id="CHEBI:18420"/>
    </cofactor>
    <text evidence="11">Binds 1 Mg(2+) ion per subunit.</text>
</comment>
<dbReference type="EC" id="2.7.1.71" evidence="3 11"/>
<keyword evidence="7 11" id="KW-0418">Kinase</keyword>
<evidence type="ECO:0000256" key="5">
    <source>
        <dbReference type="ARBA" id="ARBA00022679"/>
    </source>
</evidence>
<keyword evidence="5 11" id="KW-0808">Transferase</keyword>
<dbReference type="GO" id="GO:0009423">
    <property type="term" value="P:chorismate biosynthetic process"/>
    <property type="evidence" value="ECO:0007669"/>
    <property type="project" value="UniProtKB-UniRule"/>
</dbReference>
<evidence type="ECO:0000256" key="9">
    <source>
        <dbReference type="ARBA" id="ARBA00023141"/>
    </source>
</evidence>
<accession>A0A7J5B364</accession>
<protein>
    <recommendedName>
        <fullName evidence="3 11">Shikimate kinase</fullName>
        <shortName evidence="11">SK</shortName>
        <ecNumber evidence="3 11">2.7.1.71</ecNumber>
    </recommendedName>
</protein>
<comment type="catalytic activity">
    <reaction evidence="10 11">
        <text>shikimate + ATP = 3-phosphoshikimate + ADP + H(+)</text>
        <dbReference type="Rhea" id="RHEA:13121"/>
        <dbReference type="ChEBI" id="CHEBI:15378"/>
        <dbReference type="ChEBI" id="CHEBI:30616"/>
        <dbReference type="ChEBI" id="CHEBI:36208"/>
        <dbReference type="ChEBI" id="CHEBI:145989"/>
        <dbReference type="ChEBI" id="CHEBI:456216"/>
        <dbReference type="EC" id="2.7.1.71"/>
    </reaction>
</comment>
<dbReference type="OrthoDB" id="9800332at2"/>
<dbReference type="GO" id="GO:0008652">
    <property type="term" value="P:amino acid biosynthetic process"/>
    <property type="evidence" value="ECO:0007669"/>
    <property type="project" value="UniProtKB-KW"/>
</dbReference>
<dbReference type="PANTHER" id="PTHR21087:SF16">
    <property type="entry name" value="SHIKIMATE KINASE 1, CHLOROPLASTIC"/>
    <property type="match status" value="1"/>
</dbReference>
<dbReference type="GO" id="GO:0000287">
    <property type="term" value="F:magnesium ion binding"/>
    <property type="evidence" value="ECO:0007669"/>
    <property type="project" value="UniProtKB-UniRule"/>
</dbReference>
<keyword evidence="11" id="KW-0479">Metal-binding</keyword>
<evidence type="ECO:0000313" key="13">
    <source>
        <dbReference type="Proteomes" id="UP000490386"/>
    </source>
</evidence>
<evidence type="ECO:0000256" key="6">
    <source>
        <dbReference type="ARBA" id="ARBA00022741"/>
    </source>
</evidence>
<keyword evidence="9 11" id="KW-0057">Aromatic amino acid biosynthesis</keyword>
<keyword evidence="8 11" id="KW-0067">ATP-binding</keyword>
<dbReference type="Gene3D" id="3.40.50.300">
    <property type="entry name" value="P-loop containing nucleotide triphosphate hydrolases"/>
    <property type="match status" value="1"/>
</dbReference>
<dbReference type="PRINTS" id="PR01100">
    <property type="entry name" value="SHIKIMTKNASE"/>
</dbReference>
<reference evidence="12 13" key="1">
    <citation type="submission" date="2019-09" db="EMBL/GenBank/DDBJ databases">
        <title>Phylogeny of genus Pseudoclavibacter and closely related genus.</title>
        <authorList>
            <person name="Li Y."/>
        </authorList>
    </citation>
    <scope>NUCLEOTIDE SEQUENCE [LARGE SCALE GENOMIC DNA]</scope>
    <source>
        <strain evidence="12 13">THG-MD12</strain>
    </source>
</reference>
<dbReference type="GO" id="GO:0005524">
    <property type="term" value="F:ATP binding"/>
    <property type="evidence" value="ECO:0007669"/>
    <property type="project" value="UniProtKB-UniRule"/>
</dbReference>
<dbReference type="InterPro" id="IPR023000">
    <property type="entry name" value="Shikimate_kinase_CS"/>
</dbReference>
<comment type="caution">
    <text evidence="12">The sequence shown here is derived from an EMBL/GenBank/DDBJ whole genome shotgun (WGS) entry which is preliminary data.</text>
</comment>
<comment type="similarity">
    <text evidence="2 11">Belongs to the shikimate kinase family.</text>
</comment>
<dbReference type="InterPro" id="IPR031322">
    <property type="entry name" value="Shikimate/glucono_kinase"/>
</dbReference>
<keyword evidence="6 11" id="KW-0547">Nucleotide-binding</keyword>
<evidence type="ECO:0000256" key="8">
    <source>
        <dbReference type="ARBA" id="ARBA00022840"/>
    </source>
</evidence>
<dbReference type="GO" id="GO:0004765">
    <property type="term" value="F:shikimate kinase activity"/>
    <property type="evidence" value="ECO:0007669"/>
    <property type="project" value="UniProtKB-UniRule"/>
</dbReference>
<evidence type="ECO:0000256" key="11">
    <source>
        <dbReference type="HAMAP-Rule" id="MF_00109"/>
    </source>
</evidence>
<feature type="binding site" evidence="11">
    <location>
        <position position="55"/>
    </location>
    <ligand>
        <name>substrate</name>
    </ligand>
</feature>
<comment type="pathway">
    <text evidence="1 11">Metabolic intermediate biosynthesis; chorismate biosynthesis; chorismate from D-erythrose 4-phosphate and phosphoenolpyruvate: step 5/7.</text>
</comment>
<dbReference type="SUPFAM" id="SSF52540">
    <property type="entry name" value="P-loop containing nucleoside triphosphate hydrolases"/>
    <property type="match status" value="1"/>
</dbReference>
<evidence type="ECO:0000256" key="7">
    <source>
        <dbReference type="ARBA" id="ARBA00022777"/>
    </source>
</evidence>
<feature type="binding site" evidence="11">
    <location>
        <position position="32"/>
    </location>
    <ligand>
        <name>substrate</name>
    </ligand>
</feature>
<feature type="binding site" evidence="11">
    <location>
        <position position="129"/>
    </location>
    <ligand>
        <name>substrate</name>
    </ligand>
</feature>
<dbReference type="PANTHER" id="PTHR21087">
    <property type="entry name" value="SHIKIMATE KINASE"/>
    <property type="match status" value="1"/>
</dbReference>
<evidence type="ECO:0000256" key="2">
    <source>
        <dbReference type="ARBA" id="ARBA00006997"/>
    </source>
</evidence>
<keyword evidence="11" id="KW-0963">Cytoplasm</keyword>
<evidence type="ECO:0000313" key="12">
    <source>
        <dbReference type="EMBL" id="KAB1638467.1"/>
    </source>
</evidence>
<evidence type="ECO:0000256" key="3">
    <source>
        <dbReference type="ARBA" id="ARBA00012154"/>
    </source>
</evidence>
<comment type="subunit">
    <text evidence="11">Monomer.</text>
</comment>
<keyword evidence="4 11" id="KW-0028">Amino-acid biosynthesis</keyword>
<organism evidence="12 13">
    <name type="scientific">Pseudoclavibacter terrae</name>
    <dbReference type="NCBI Taxonomy" id="1530195"/>
    <lineage>
        <taxon>Bacteria</taxon>
        <taxon>Bacillati</taxon>
        <taxon>Actinomycetota</taxon>
        <taxon>Actinomycetes</taxon>
        <taxon>Micrococcales</taxon>
        <taxon>Microbacteriaceae</taxon>
        <taxon>Pseudoclavibacter</taxon>
    </lineage>
</organism>
<gene>
    <name evidence="11" type="primary">aroK</name>
    <name evidence="12" type="ORF">F8O03_08745</name>
</gene>
<evidence type="ECO:0000256" key="1">
    <source>
        <dbReference type="ARBA" id="ARBA00004842"/>
    </source>
</evidence>